<comment type="similarity">
    <text evidence="12">Belongs to the intermediate filament family.</text>
</comment>
<feature type="domain" description="IF rod" evidence="15">
    <location>
        <begin position="2068"/>
        <end position="2380"/>
    </location>
</feature>
<comment type="caution">
    <text evidence="16">The sequence shown here is derived from an EMBL/GenBank/DDBJ whole genome shotgun (WGS) entry which is preliminary data.</text>
</comment>
<evidence type="ECO:0000256" key="1">
    <source>
        <dbReference type="ARBA" id="ARBA00004123"/>
    </source>
</evidence>
<feature type="coiled-coil region" evidence="13">
    <location>
        <begin position="206"/>
        <end position="332"/>
    </location>
</feature>
<dbReference type="Proteomes" id="UP000700334">
    <property type="component" value="Unassembled WGS sequence"/>
</dbReference>
<feature type="region of interest" description="Disordered" evidence="14">
    <location>
        <begin position="410"/>
        <end position="438"/>
    </location>
</feature>
<evidence type="ECO:0000256" key="3">
    <source>
        <dbReference type="ARBA" id="ARBA00022490"/>
    </source>
</evidence>
<keyword evidence="3" id="KW-0963">Cytoplasm</keyword>
<dbReference type="GO" id="GO:0045109">
    <property type="term" value="P:intermediate filament organization"/>
    <property type="evidence" value="ECO:0007669"/>
    <property type="project" value="TreeGrafter"/>
</dbReference>
<feature type="coiled-coil region" evidence="13">
    <location>
        <begin position="1191"/>
        <end position="1232"/>
    </location>
</feature>
<evidence type="ECO:0000259" key="15">
    <source>
        <dbReference type="PROSITE" id="PS51842"/>
    </source>
</evidence>
<dbReference type="InterPro" id="IPR039008">
    <property type="entry name" value="IF_rod_dom"/>
</dbReference>
<feature type="compositionally biased region" description="Polar residues" evidence="14">
    <location>
        <begin position="410"/>
        <end position="420"/>
    </location>
</feature>
<dbReference type="Gene3D" id="1.20.5.500">
    <property type="entry name" value="Single helix bin"/>
    <property type="match status" value="5"/>
</dbReference>
<gene>
    <name evidence="16" type="ORF">J0S82_010751</name>
</gene>
<name>A0A8J6DLT2_GALPY</name>
<feature type="coiled-coil region" evidence="13">
    <location>
        <begin position="1350"/>
        <end position="1391"/>
    </location>
</feature>
<feature type="domain" description="IF rod" evidence="15">
    <location>
        <begin position="1558"/>
        <end position="1869"/>
    </location>
</feature>
<dbReference type="Pfam" id="PF00038">
    <property type="entry name" value="Filament"/>
    <property type="match status" value="6"/>
</dbReference>
<evidence type="ECO:0000256" key="8">
    <source>
        <dbReference type="ARBA" id="ARBA00037229"/>
    </source>
</evidence>
<evidence type="ECO:0000313" key="17">
    <source>
        <dbReference type="Proteomes" id="UP000700334"/>
    </source>
</evidence>
<evidence type="ECO:0000256" key="6">
    <source>
        <dbReference type="ARBA" id="ARBA00023054"/>
    </source>
</evidence>
<dbReference type="PANTHER" id="PTHR23239:SF368">
    <property type="entry name" value="KERATIN, TYPE I CYTOSKELETAL 14"/>
    <property type="match status" value="1"/>
</dbReference>
<dbReference type="SMART" id="SM01391">
    <property type="entry name" value="Filament"/>
    <property type="match status" value="5"/>
</dbReference>
<dbReference type="GO" id="GO:0030855">
    <property type="term" value="P:epithelial cell differentiation"/>
    <property type="evidence" value="ECO:0007669"/>
    <property type="project" value="TreeGrafter"/>
</dbReference>
<feature type="compositionally biased region" description="Low complexity" evidence="14">
    <location>
        <begin position="1407"/>
        <end position="1432"/>
    </location>
</feature>
<feature type="coiled-coil region" evidence="13">
    <location>
        <begin position="625"/>
        <end position="659"/>
    </location>
</feature>
<dbReference type="OrthoDB" id="2441647at2759"/>
<feature type="domain" description="IF rod" evidence="15">
    <location>
        <begin position="621"/>
        <end position="962"/>
    </location>
</feature>
<feature type="coiled-coil region" evidence="13">
    <location>
        <begin position="1101"/>
        <end position="1135"/>
    </location>
</feature>
<keyword evidence="6 13" id="KW-0175">Coiled coil</keyword>
<feature type="coiled-coil region" evidence="13">
    <location>
        <begin position="724"/>
        <end position="857"/>
    </location>
</feature>
<evidence type="ECO:0000256" key="5">
    <source>
        <dbReference type="ARBA" id="ARBA00022754"/>
    </source>
</evidence>
<feature type="coiled-coil region" evidence="13">
    <location>
        <begin position="1668"/>
        <end position="1854"/>
    </location>
</feature>
<sequence length="2453" mass="265581">MAATTSSICQFSTSGSVKGLCGPGGGFSRASSIRVGGACRAPSLLGVGSSCGSMSVTSSRFSAGLGGGYSGGYTCNLGGGYGSSFGMSDALLGGGEKATMQNLNDRLASYLDKVHALEEANADLEAKIHDWYKKQAPGPARDYSHYFKTIEDLRSKILAATIDNASLVLQIDNARLAADDFRTKYETELNLRMSVEADTNGLRRVLDELTLARTDLEMQIESLKEELAYMKKNHEEEMNSLRGQVGGDVSVEMDAAPGVDLSRILNEMRDQYEKMAEKNRKDAEDWFFTKTEELNREVATNTEALQSSRTEITELRRSVQNLEIELQAQLSMKASLEGSLAETEARYGAQLAQLQGLIGNIEQQLCEVRCDMERQNHEYQVLLDVKSRLEQEIATYRRLLEGEDAHLAGQYSSSLASQPTREGKSRPGPAWRAVGRGRGPAQWETREGLWPEVTCVSSAAPTASVTSRQVRTIVEEMQDGKVVSSREQSEPVVIATPTCRPIKEAGGSRQQHAPWVSLSLNPLALCLPAPAAMTTTIRQFTSSSSIKGSSGLGGGSSRTSCRLSGSLGAGSCRLGSVGGLGSALGGGSSYSGCYSFGSGGSYGGSFGGSFGSVDGLLAGGEKATMQNLNDRLASYLDKVRALEEANTELEVKIRDWYQKQAPGPARDYSHYYHTIEDLKNKILTATVDNASILLQIDNARLAADDFRTKFETEQALRVSVEADINGLRRVLDELTLARADLEMQIENLKEELAYLRKNHEEEMNSLRGQMGGEINVEMDAAPGVDLSRILNEMRDQYEKMAEKNRKDAEDWFFSKTEELNREVATNSELVQSGKSEISELRRSVQALEIELQSQLSMVGALTGWRMCGAPDGGTAAMLIPGSPSLLQKASLEGSLAETENRYCMQLSQIQGMIGSVEEQLAQLRCEMEQQNQEYKILLDVKTRLEQEIATYRRLLEGEDAHLTQYKPKEPVTTRQVRTIVEEVQDGKVISSREQFTSASSMKGSCGIGGGSSRVSSVLAGGACRAPSAYGGGLSVSSSRFSSGGACGMGGGYGGGFSSSSSFGGALGSGFGGGFGGGYGGGFGGGFGGGDGVFSGNEKVTMQNLNDRLASYLDKVHALEEANADLEVKIRDWYQRQQPSETKDYSPYFRTIEDLRNKATTIENAQPILQIDNARLAADDFRTKYEHELALRQSVEADINGLRRVLDELTLARTDLEMQIESLKEELAYMKKNHEEEMFALRGQTGGDVNVEMDAAPGVDLSRILNEMRDQYEKMAEKNRRDAEAWFLSKTEELNKEVISNSQLVQSSRSEVTELRRVLQGLEIELQSQISMKASLEGSLEETKGRYCMQLSQIQGLIGSVEEQLAQLRCEMEQQSQEYQILLDVKTRLEQEIATYRRLLEGEDAHLSSSQHMSGQSYSSREGFSSSSSSSTSRQPRPILKEQGSLLGTMTSCSRQFTSSSSMKGSCGIGGGSSRVSSVLAGGACRAPSAYGGGLSVSSSRFSSGGACGMGGGYGGGFSSSSSFGGALGSGFGGGFGGGYGGGFGGGFGGGDGLLVGSEKVTMQNLNDRLASYLDKVRALEEANTDLEVKIRDWYQRQRPAETKDYSPYFKTIEDLRNKILTATVDNANVLLQIDNARLAADDFRTKYETELNLRMSVEADTNGLRRVLDELTLARADLEMQIESLKEELAYLRKNHEEEMNSLRGQVGGDVNVEMDAAPGVDLSRILNEMRDQYEKMAEKNRKDAEDWFFSKTEELNREVATNSELVQSGKSEISELRRSVQNLEIELQSQLSMKASLENSLEETKGRYCMQLSQIQDMIGSVEEQLAQLRCEMEQQNQEYQILLDVKTRLEQEIATYRRLLEGEDAHLSSAQFSSGSQSSRDVARYAQRSWTCTMARWSPPTNSRCGSSGAGAGRGGCSSSSGYGGGRSGACGRRGGGSFGSSYGGGYGAGMSGGSSCGSFRGGSRGFGGRSGGSFRGSGGFGGSIGGGSGGCFGGSGGFGSVSASGFGGSGGFGGISGGGFGVSGGGFGGGSGSGFGGVSGGFGGPAGGFGGGFSGGDGGILGADEKTTMQGLNSRLASYLEKVQALEEANTHLENKIRDWYAKQGPSDSRKDYSSYYATIGDLKNQIVDLTVCNNKTLLNIDNTRMSLDDFRMKFDMEHSLRLSVDADISGLRRVLDELAMQKSDLEMQFESLQEELAALKKNHEDEMCQLTGQSSGDVHVEMNAAPSTDLTKTLNDMRQEYEELSAKNRKDIEQRYETQMSQMEQEVTTSSQEMESCTKQVVQLRQSFQELEIELQSQLSTKSALEKSLEDTKNRYCGQLQQIQEQIGALEAQLAEIRGETECQNQEYTLLLGIKTRLEQEIQTYRSLLQGGQDDFDSCGAEQIGLGAHFKEEVETVMEEDPGDKVEVVTEAAVEVATEEEVEAAMVAEVDPGEEEEAAMVEEVDPGEE</sequence>
<evidence type="ECO:0000256" key="4">
    <source>
        <dbReference type="ARBA" id="ARBA00022744"/>
    </source>
</evidence>
<proteinExistence type="inferred from homology"/>
<reference evidence="16" key="1">
    <citation type="journal article" date="2021" name="Evol. Appl.">
        <title>The genome of the Pyrenean desman and the effects of bottlenecks and inbreeding on the genomic landscape of an endangered species.</title>
        <authorList>
            <person name="Escoda L."/>
            <person name="Castresana J."/>
        </authorList>
    </citation>
    <scope>NUCLEOTIDE SEQUENCE</scope>
    <source>
        <strain evidence="16">IBE-C5619</strain>
    </source>
</reference>
<dbReference type="PRINTS" id="PR01248">
    <property type="entry name" value="TYPE1KERATIN"/>
</dbReference>
<feature type="domain" description="IF rod" evidence="15">
    <location>
        <begin position="1097"/>
        <end position="1406"/>
    </location>
</feature>
<evidence type="ECO:0000256" key="2">
    <source>
        <dbReference type="ARBA" id="ARBA00004496"/>
    </source>
</evidence>
<dbReference type="FunFam" id="1.20.5.1160:FF:000002">
    <property type="entry name" value="Type I keratin 10"/>
    <property type="match status" value="5"/>
</dbReference>
<dbReference type="GO" id="GO:0045095">
    <property type="term" value="C:keratin filament"/>
    <property type="evidence" value="ECO:0007669"/>
    <property type="project" value="TreeGrafter"/>
</dbReference>
<dbReference type="FunFam" id="1.20.5.170:FF:000002">
    <property type="entry name" value="Type I keratin KA11"/>
    <property type="match status" value="5"/>
</dbReference>
<evidence type="ECO:0000256" key="13">
    <source>
        <dbReference type="SAM" id="Coils"/>
    </source>
</evidence>
<dbReference type="PROSITE" id="PS00226">
    <property type="entry name" value="IF_ROD_1"/>
    <property type="match status" value="4"/>
</dbReference>
<dbReference type="EMBL" id="JAGFMF010011782">
    <property type="protein sequence ID" value="KAG8512871.1"/>
    <property type="molecule type" value="Genomic_DNA"/>
</dbReference>
<dbReference type="PANTHER" id="PTHR23239">
    <property type="entry name" value="INTERMEDIATE FILAMENT"/>
    <property type="match status" value="1"/>
</dbReference>
<dbReference type="Gene3D" id="1.20.5.1160">
    <property type="entry name" value="Vasodilator-stimulated phosphoprotein"/>
    <property type="match status" value="5"/>
</dbReference>
<feature type="coiled-coil region" evidence="13">
    <location>
        <begin position="906"/>
        <end position="947"/>
    </location>
</feature>
<evidence type="ECO:0000256" key="11">
    <source>
        <dbReference type="ARBA" id="ARBA00042490"/>
    </source>
</evidence>
<feature type="coiled-coil region" evidence="13">
    <location>
        <begin position="1260"/>
        <end position="1324"/>
    </location>
</feature>
<feature type="domain" description="IF rod" evidence="15">
    <location>
        <begin position="96"/>
        <end position="407"/>
    </location>
</feature>
<dbReference type="GO" id="GO:0005198">
    <property type="term" value="F:structural molecule activity"/>
    <property type="evidence" value="ECO:0007669"/>
    <property type="project" value="InterPro"/>
</dbReference>
<dbReference type="GO" id="GO:0005634">
    <property type="term" value="C:nucleus"/>
    <property type="evidence" value="ECO:0007669"/>
    <property type="project" value="UniProtKB-SubCell"/>
</dbReference>
<dbReference type="GO" id="GO:0005737">
    <property type="term" value="C:cytoplasm"/>
    <property type="evidence" value="ECO:0007669"/>
    <property type="project" value="UniProtKB-SubCell"/>
</dbReference>
<evidence type="ECO:0000256" key="12">
    <source>
        <dbReference type="RuleBase" id="RU000685"/>
    </source>
</evidence>
<keyword evidence="4" id="KW-0416">Keratin</keyword>
<evidence type="ECO:0000256" key="9">
    <source>
        <dbReference type="ARBA" id="ARBA00040326"/>
    </source>
</evidence>
<feature type="region of interest" description="Disordered" evidence="14">
    <location>
        <begin position="1405"/>
        <end position="1437"/>
    </location>
</feature>
<dbReference type="SUPFAM" id="SSF46579">
    <property type="entry name" value="Prefoldin"/>
    <property type="match status" value="3"/>
</dbReference>
<evidence type="ECO:0000256" key="10">
    <source>
        <dbReference type="ARBA" id="ARBA00041705"/>
    </source>
</evidence>
<dbReference type="PROSITE" id="PS51842">
    <property type="entry name" value="IF_ROD_2"/>
    <property type="match status" value="5"/>
</dbReference>
<feature type="coiled-coil region" evidence="13">
    <location>
        <begin position="1562"/>
        <end position="1596"/>
    </location>
</feature>
<evidence type="ECO:0000256" key="7">
    <source>
        <dbReference type="ARBA" id="ARBA00023242"/>
    </source>
</evidence>
<comment type="function">
    <text evidence="8">The nonhelical tail domain is involved in promoting KRT5-KRT14 filaments to self-organize into large bundles and enhances the mechanical properties involved in resilience of keratin intermediate filaments in vitro.</text>
</comment>
<keyword evidence="7" id="KW-0539">Nucleus</keyword>
<keyword evidence="5 12" id="KW-0403">Intermediate filament</keyword>
<feature type="non-terminal residue" evidence="16">
    <location>
        <position position="2453"/>
    </location>
</feature>
<dbReference type="SUPFAM" id="SSF64593">
    <property type="entry name" value="Intermediate filament protein, coiled coil region"/>
    <property type="match status" value="10"/>
</dbReference>
<feature type="coiled-coil region" evidence="13">
    <location>
        <begin position="2072"/>
        <end position="2106"/>
    </location>
</feature>
<dbReference type="InterPro" id="IPR002957">
    <property type="entry name" value="Keratin_I"/>
</dbReference>
<keyword evidence="17" id="KW-1185">Reference proteome</keyword>
<accession>A0A8J6DLT2</accession>
<dbReference type="InterPro" id="IPR018039">
    <property type="entry name" value="IF_conserved"/>
</dbReference>
<protein>
    <recommendedName>
        <fullName evidence="9">Keratin, type I cytoskeletal 14</fullName>
    </recommendedName>
    <alternativeName>
        <fullName evidence="10">Cytokeratin-14</fullName>
    </alternativeName>
    <alternativeName>
        <fullName evidence="11">Keratin-14</fullName>
    </alternativeName>
</protein>
<evidence type="ECO:0000256" key="14">
    <source>
        <dbReference type="SAM" id="MobiDB-lite"/>
    </source>
</evidence>
<dbReference type="FunFam" id="1.20.5.500:FF:000001">
    <property type="entry name" value="Type II keratin 23"/>
    <property type="match status" value="4"/>
</dbReference>
<evidence type="ECO:0000313" key="16">
    <source>
        <dbReference type="EMBL" id="KAG8512871.1"/>
    </source>
</evidence>
<organism evidence="16 17">
    <name type="scientific">Galemys pyrenaicus</name>
    <name type="common">Iberian desman</name>
    <name type="synonym">Pyrenean desman</name>
    <dbReference type="NCBI Taxonomy" id="202257"/>
    <lineage>
        <taxon>Eukaryota</taxon>
        <taxon>Metazoa</taxon>
        <taxon>Chordata</taxon>
        <taxon>Craniata</taxon>
        <taxon>Vertebrata</taxon>
        <taxon>Euteleostomi</taxon>
        <taxon>Mammalia</taxon>
        <taxon>Eutheria</taxon>
        <taxon>Laurasiatheria</taxon>
        <taxon>Eulipotyphla</taxon>
        <taxon>Talpidae</taxon>
        <taxon>Galemys</taxon>
    </lineage>
</organism>
<comment type="subcellular location">
    <subcellularLocation>
        <location evidence="2">Cytoplasm</location>
    </subcellularLocation>
    <subcellularLocation>
        <location evidence="1">Nucleus</location>
    </subcellularLocation>
</comment>
<dbReference type="Gene3D" id="1.20.5.170">
    <property type="match status" value="5"/>
</dbReference>
<feature type="coiled-coil region" evidence="13">
    <location>
        <begin position="2172"/>
        <end position="2344"/>
    </location>
</feature>
<feature type="coiled-coil region" evidence="13">
    <location>
        <begin position="100"/>
        <end position="134"/>
    </location>
</feature>